<keyword evidence="5" id="KW-1185">Reference proteome</keyword>
<evidence type="ECO:0000313" key="4">
    <source>
        <dbReference type="EMBL" id="KAK2968890.1"/>
    </source>
</evidence>
<feature type="coiled-coil region" evidence="1">
    <location>
        <begin position="408"/>
        <end position="435"/>
    </location>
</feature>
<evidence type="ECO:0000256" key="1">
    <source>
        <dbReference type="SAM" id="Coils"/>
    </source>
</evidence>
<feature type="region of interest" description="Disordered" evidence="2">
    <location>
        <begin position="351"/>
        <end position="370"/>
    </location>
</feature>
<dbReference type="Proteomes" id="UP001187471">
    <property type="component" value="Unassembled WGS sequence"/>
</dbReference>
<dbReference type="InterPro" id="IPR054722">
    <property type="entry name" value="PolX-like_BBD"/>
</dbReference>
<dbReference type="Pfam" id="PF22936">
    <property type="entry name" value="Pol_BBD"/>
    <property type="match status" value="1"/>
</dbReference>
<name>A0AA88R161_9ASTE</name>
<keyword evidence="1" id="KW-0175">Coiled coil</keyword>
<dbReference type="EMBL" id="JAVXUO010002875">
    <property type="protein sequence ID" value="KAK2968890.1"/>
    <property type="molecule type" value="Genomic_DNA"/>
</dbReference>
<evidence type="ECO:0000313" key="5">
    <source>
        <dbReference type="Proteomes" id="UP001187471"/>
    </source>
</evidence>
<evidence type="ECO:0000259" key="3">
    <source>
        <dbReference type="Pfam" id="PF22936"/>
    </source>
</evidence>
<feature type="region of interest" description="Disordered" evidence="2">
    <location>
        <begin position="1"/>
        <end position="56"/>
    </location>
</feature>
<feature type="compositionally biased region" description="Basic residues" evidence="2">
    <location>
        <begin position="31"/>
        <end position="45"/>
    </location>
</feature>
<sequence length="491" mass="54537">MSALVDSSRVNGTSSSSQGEGLVVRSENKSGHGRGRYRSRSRNLGHGKDRFKSRGKQDNSSIECWYSKEIGHIARKCLENKEKKNGKKHMNNANVAEEDDKSNDGDLYLVSSVEQQEGNLLSVREYNFSMEWFLDSACSFHMCPYKERFDCLTPCNDGNVLMGNDDACKVMGICTIKMKMFDGIVRTLGDVRYIPDLKKNLISLGTLDSIDFSISIKGEVMKVSKCAMVIMKGQETENLYKPIWNTIISGASVSTTHAGSSNDNSELWHKWLGHLNEGVDESARPAKRLATEIGVSAAPSAISEEDKEAFVAPIDQRDAPLTTPVGTITTKPKATRRKGIVRKTRFSARTMSLKESVSKDDDPSNDNASFDAPVDEPIDIEAISAGVHSVAVVHQSMSSSKQEKHLVSLQISKDIEEIMAEKKELEMKMIALNKKEQGIWGYPCARLLGGSKCRKNFRKQSVPIIRGIFNSHFHDVLDRLIVISAWPFAYA</sequence>
<dbReference type="AlphaFoldDB" id="A0AA88R161"/>
<proteinExistence type="predicted"/>
<dbReference type="PANTHER" id="PTHR47592">
    <property type="entry name" value="PBF68 PROTEIN"/>
    <property type="match status" value="1"/>
</dbReference>
<accession>A0AA88R161</accession>
<comment type="caution">
    <text evidence="4">The sequence shown here is derived from an EMBL/GenBank/DDBJ whole genome shotgun (WGS) entry which is preliminary data.</text>
</comment>
<dbReference type="PANTHER" id="PTHR47592:SF27">
    <property type="entry name" value="OS08G0421700 PROTEIN"/>
    <property type="match status" value="1"/>
</dbReference>
<gene>
    <name evidence="4" type="ORF">RJ640_025497</name>
</gene>
<organism evidence="4 5">
    <name type="scientific">Escallonia rubra</name>
    <dbReference type="NCBI Taxonomy" id="112253"/>
    <lineage>
        <taxon>Eukaryota</taxon>
        <taxon>Viridiplantae</taxon>
        <taxon>Streptophyta</taxon>
        <taxon>Embryophyta</taxon>
        <taxon>Tracheophyta</taxon>
        <taxon>Spermatophyta</taxon>
        <taxon>Magnoliopsida</taxon>
        <taxon>eudicotyledons</taxon>
        <taxon>Gunneridae</taxon>
        <taxon>Pentapetalae</taxon>
        <taxon>asterids</taxon>
        <taxon>campanulids</taxon>
        <taxon>Escalloniales</taxon>
        <taxon>Escalloniaceae</taxon>
        <taxon>Escallonia</taxon>
    </lineage>
</organism>
<evidence type="ECO:0000256" key="2">
    <source>
        <dbReference type="SAM" id="MobiDB-lite"/>
    </source>
</evidence>
<feature type="compositionally biased region" description="Basic and acidic residues" evidence="2">
    <location>
        <begin position="46"/>
        <end position="56"/>
    </location>
</feature>
<feature type="domain" description="Retrovirus-related Pol polyprotein from transposon TNT 1-94-like beta-barrel" evidence="3">
    <location>
        <begin position="132"/>
        <end position="209"/>
    </location>
</feature>
<feature type="compositionally biased region" description="Polar residues" evidence="2">
    <location>
        <begin position="8"/>
        <end position="19"/>
    </location>
</feature>
<protein>
    <recommendedName>
        <fullName evidence="3">Retrovirus-related Pol polyprotein from transposon TNT 1-94-like beta-barrel domain-containing protein</fullName>
    </recommendedName>
</protein>
<reference evidence="4" key="1">
    <citation type="submission" date="2022-12" db="EMBL/GenBank/DDBJ databases">
        <title>Draft genome assemblies for two species of Escallonia (Escalloniales).</title>
        <authorList>
            <person name="Chanderbali A."/>
            <person name="Dervinis C."/>
            <person name="Anghel I."/>
            <person name="Soltis D."/>
            <person name="Soltis P."/>
            <person name="Zapata F."/>
        </authorList>
    </citation>
    <scope>NUCLEOTIDE SEQUENCE</scope>
    <source>
        <strain evidence="4">UCBG92.1500</strain>
        <tissue evidence="4">Leaf</tissue>
    </source>
</reference>